<gene>
    <name evidence="1" type="ORF">FrCorBMG51_10295</name>
</gene>
<evidence type="ECO:0000313" key="2">
    <source>
        <dbReference type="Proteomes" id="UP000035425"/>
    </source>
</evidence>
<reference evidence="1 2" key="1">
    <citation type="submission" date="2014-12" db="EMBL/GenBank/DDBJ databases">
        <title>Frankia sp. BMG5.1 draft genome.</title>
        <authorList>
            <person name="Gtari M."/>
            <person name="Ghodhbane-Gtari F."/>
            <person name="Nouioui I."/>
            <person name="Ktari A."/>
            <person name="Hezbri K."/>
            <person name="Mimouni W."/>
            <person name="Sbissi I."/>
            <person name="Ayari A."/>
            <person name="Yamanaka T."/>
            <person name="Normand P."/>
            <person name="Tisa L.S."/>
            <person name="Boudabous A."/>
        </authorList>
    </citation>
    <scope>NUCLEOTIDE SEQUENCE [LARGE SCALE GENOMIC DNA]</scope>
    <source>
        <strain evidence="1 2">BMG5.1</strain>
    </source>
</reference>
<name>A0ABR5F423_9ACTN</name>
<keyword evidence="2" id="KW-1185">Reference proteome</keyword>
<dbReference type="RefSeq" id="WP_047222848.1">
    <property type="nucleotide sequence ID" value="NZ_JWIO01000014.1"/>
</dbReference>
<protein>
    <recommendedName>
        <fullName evidence="3">Anti-sigma-28 factor FlgM C-terminal domain-containing protein</fullName>
    </recommendedName>
</protein>
<dbReference type="Proteomes" id="UP000035425">
    <property type="component" value="Unassembled WGS sequence"/>
</dbReference>
<sequence>MKFATREQLERAVKRNKTESLSRIKGDIAAALDAGKFSGDAVTANEMAIEVIDAELARRSK</sequence>
<dbReference type="EMBL" id="JWIO01000014">
    <property type="protein sequence ID" value="KLL11474.1"/>
    <property type="molecule type" value="Genomic_DNA"/>
</dbReference>
<evidence type="ECO:0008006" key="3">
    <source>
        <dbReference type="Google" id="ProtNLM"/>
    </source>
</evidence>
<accession>A0ABR5F423</accession>
<proteinExistence type="predicted"/>
<comment type="caution">
    <text evidence="1">The sequence shown here is derived from an EMBL/GenBank/DDBJ whole genome shotgun (WGS) entry which is preliminary data.</text>
</comment>
<evidence type="ECO:0000313" key="1">
    <source>
        <dbReference type="EMBL" id="KLL11474.1"/>
    </source>
</evidence>
<organism evidence="1 2">
    <name type="scientific">Protofrankia coriariae</name>
    <dbReference type="NCBI Taxonomy" id="1562887"/>
    <lineage>
        <taxon>Bacteria</taxon>
        <taxon>Bacillati</taxon>
        <taxon>Actinomycetota</taxon>
        <taxon>Actinomycetes</taxon>
        <taxon>Frankiales</taxon>
        <taxon>Frankiaceae</taxon>
        <taxon>Protofrankia</taxon>
    </lineage>
</organism>